<sequence length="91" mass="10127">MLASFDTEGEQMLIRAVATSVERQGTGLGATGLGMMLAVLRETKIEYDMDCGVWARIHRENVPSQRLFRRAGFECLGSVESGELEHWVRPA</sequence>
<dbReference type="AlphaFoldDB" id="A0A1X9LHC7"/>
<name>A0A1X9LHC7_9MICO</name>
<dbReference type="Proteomes" id="UP000192775">
    <property type="component" value="Chromosome"/>
</dbReference>
<proteinExistence type="predicted"/>
<accession>A0A1X9LHC7</accession>
<dbReference type="Gene3D" id="3.40.630.30">
    <property type="match status" value="1"/>
</dbReference>
<protein>
    <submittedName>
        <fullName evidence="1">Uncharacterized protein</fullName>
    </submittedName>
</protein>
<reference evidence="1 2" key="1">
    <citation type="submission" date="2017-04" db="EMBL/GenBank/DDBJ databases">
        <authorList>
            <person name="Afonso C.L."/>
            <person name="Miller P.J."/>
            <person name="Scott M.A."/>
            <person name="Spackman E."/>
            <person name="Goraichik I."/>
            <person name="Dimitrov K.M."/>
            <person name="Suarez D.L."/>
            <person name="Swayne D.E."/>
        </authorList>
    </citation>
    <scope>NUCLEOTIDE SEQUENCE [LARGE SCALE GENOMIC DNA]</scope>
    <source>
        <strain evidence="2">XA(T)</strain>
    </source>
</reference>
<gene>
    <name evidence="1" type="ORF">B5808_00740</name>
</gene>
<dbReference type="EMBL" id="CP020715">
    <property type="protein sequence ID" value="ARJ03922.1"/>
    <property type="molecule type" value="Genomic_DNA"/>
</dbReference>
<dbReference type="KEGG" id="cphy:B5808_00740"/>
<organism evidence="1 2">
    <name type="scientific">Cnuibacter physcomitrellae</name>
    <dbReference type="NCBI Taxonomy" id="1619308"/>
    <lineage>
        <taxon>Bacteria</taxon>
        <taxon>Bacillati</taxon>
        <taxon>Actinomycetota</taxon>
        <taxon>Actinomycetes</taxon>
        <taxon>Micrococcales</taxon>
        <taxon>Microbacteriaceae</taxon>
        <taxon>Cnuibacter</taxon>
    </lineage>
</organism>
<evidence type="ECO:0000313" key="1">
    <source>
        <dbReference type="EMBL" id="ARJ03922.1"/>
    </source>
</evidence>
<dbReference type="InterPro" id="IPR016181">
    <property type="entry name" value="Acyl_CoA_acyltransferase"/>
</dbReference>
<keyword evidence="2" id="KW-1185">Reference proteome</keyword>
<dbReference type="SUPFAM" id="SSF55729">
    <property type="entry name" value="Acyl-CoA N-acyltransferases (Nat)"/>
    <property type="match status" value="1"/>
</dbReference>
<dbReference type="RefSeq" id="WP_085017734.1">
    <property type="nucleotide sequence ID" value="NZ_BMHD01000001.1"/>
</dbReference>
<evidence type="ECO:0000313" key="2">
    <source>
        <dbReference type="Proteomes" id="UP000192775"/>
    </source>
</evidence>